<evidence type="ECO:0000313" key="2">
    <source>
        <dbReference type="Proteomes" id="UP000199559"/>
    </source>
</evidence>
<dbReference type="STRING" id="1144750.SAMN05443431_105176"/>
<reference evidence="2" key="1">
    <citation type="submission" date="2016-10" db="EMBL/GenBank/DDBJ databases">
        <authorList>
            <person name="Varghese N."/>
            <person name="Submissions S."/>
        </authorList>
    </citation>
    <scope>NUCLEOTIDE SEQUENCE [LARGE SCALE GENOMIC DNA]</scope>
    <source>
        <strain evidence="2">DSM 28881</strain>
    </source>
</reference>
<organism evidence="1 2">
    <name type="scientific">Olleya namhaensis</name>
    <dbReference type="NCBI Taxonomy" id="1144750"/>
    <lineage>
        <taxon>Bacteria</taxon>
        <taxon>Pseudomonadati</taxon>
        <taxon>Bacteroidota</taxon>
        <taxon>Flavobacteriia</taxon>
        <taxon>Flavobacteriales</taxon>
        <taxon>Flavobacteriaceae</taxon>
    </lineage>
</organism>
<keyword evidence="2" id="KW-1185">Reference proteome</keyword>
<sequence>MQLLKNNMNMRLLLFISSLILMSCGGVKKNIVKPETYTKVIPQLNEIKNVEIGSRVIYREKGHQYDAIKLTKAFTIKLDDVFKVIEEGKIFINQYNTNEYDFYSSSTNSEFGVAIPKSDKSPLIYYKSDIDGIYSTGLSYNGLTLIKPKEQLEYIQTNVSSKNKDYFKEEFIYNGRVGNAHKFIYREYINDYARPAFTQEVQYDLSENKIIGFRGMRIEIINASNTKIEYKVLNYFEK</sequence>
<protein>
    <recommendedName>
        <fullName evidence="3">Lipoprotein</fullName>
    </recommendedName>
</protein>
<proteinExistence type="predicted"/>
<evidence type="ECO:0008006" key="3">
    <source>
        <dbReference type="Google" id="ProtNLM"/>
    </source>
</evidence>
<name>A0A1I3PLQ4_9FLAO</name>
<dbReference type="AlphaFoldDB" id="A0A1I3PLQ4"/>
<gene>
    <name evidence="1" type="ORF">SAMN05443431_105176</name>
</gene>
<dbReference type="EMBL" id="FORM01000005">
    <property type="protein sequence ID" value="SFJ22488.1"/>
    <property type="molecule type" value="Genomic_DNA"/>
</dbReference>
<dbReference type="RefSeq" id="WP_245741126.1">
    <property type="nucleotide sequence ID" value="NZ_FORM01000005.1"/>
</dbReference>
<dbReference type="PROSITE" id="PS51257">
    <property type="entry name" value="PROKAR_LIPOPROTEIN"/>
    <property type="match status" value="1"/>
</dbReference>
<evidence type="ECO:0000313" key="1">
    <source>
        <dbReference type="EMBL" id="SFJ22488.1"/>
    </source>
</evidence>
<accession>A0A1I3PLQ4</accession>
<dbReference type="Proteomes" id="UP000199559">
    <property type="component" value="Unassembled WGS sequence"/>
</dbReference>